<keyword evidence="7" id="KW-1185">Reference proteome</keyword>
<dbReference type="GO" id="GO:0045727">
    <property type="term" value="P:positive regulation of translation"/>
    <property type="evidence" value="ECO:0007669"/>
    <property type="project" value="TreeGrafter"/>
</dbReference>
<organism evidence="6 7">
    <name type="scientific">Ditylenchus destructor</name>
    <dbReference type="NCBI Taxonomy" id="166010"/>
    <lineage>
        <taxon>Eukaryota</taxon>
        <taxon>Metazoa</taxon>
        <taxon>Ecdysozoa</taxon>
        <taxon>Nematoda</taxon>
        <taxon>Chromadorea</taxon>
        <taxon>Rhabditida</taxon>
        <taxon>Tylenchina</taxon>
        <taxon>Tylenchomorpha</taxon>
        <taxon>Sphaerularioidea</taxon>
        <taxon>Anguinidae</taxon>
        <taxon>Anguininae</taxon>
        <taxon>Ditylenchus</taxon>
    </lineage>
</organism>
<feature type="region of interest" description="Disordered" evidence="4">
    <location>
        <begin position="865"/>
        <end position="1093"/>
    </location>
</feature>
<feature type="compositionally biased region" description="Basic and acidic residues" evidence="4">
    <location>
        <begin position="1073"/>
        <end position="1092"/>
    </location>
</feature>
<evidence type="ECO:0000256" key="4">
    <source>
        <dbReference type="SAM" id="MobiDB-lite"/>
    </source>
</evidence>
<dbReference type="Gene3D" id="1.10.10.10">
    <property type="entry name" value="Winged helix-like DNA-binding domain superfamily/Winged helix DNA-binding domain"/>
    <property type="match status" value="1"/>
</dbReference>
<dbReference type="EMBL" id="JAKKPZ010000001">
    <property type="protein sequence ID" value="KAI1729243.1"/>
    <property type="molecule type" value="Genomic_DNA"/>
</dbReference>
<dbReference type="InterPro" id="IPR006607">
    <property type="entry name" value="DM15"/>
</dbReference>
<feature type="compositionally biased region" description="Polar residues" evidence="4">
    <location>
        <begin position="515"/>
        <end position="531"/>
    </location>
</feature>
<protein>
    <recommendedName>
        <fullName evidence="2">La-related protein 1</fullName>
    </recommendedName>
</protein>
<feature type="compositionally biased region" description="Low complexity" evidence="4">
    <location>
        <begin position="333"/>
        <end position="352"/>
    </location>
</feature>
<feature type="compositionally biased region" description="Basic and acidic residues" evidence="4">
    <location>
        <begin position="987"/>
        <end position="999"/>
    </location>
</feature>
<feature type="compositionally biased region" description="Polar residues" evidence="4">
    <location>
        <begin position="353"/>
        <end position="375"/>
    </location>
</feature>
<feature type="compositionally biased region" description="Low complexity" evidence="4">
    <location>
        <begin position="700"/>
        <end position="714"/>
    </location>
</feature>
<feature type="compositionally biased region" description="Basic and acidic residues" evidence="4">
    <location>
        <begin position="78"/>
        <end position="90"/>
    </location>
</feature>
<reference evidence="6" key="1">
    <citation type="submission" date="2022-01" db="EMBL/GenBank/DDBJ databases">
        <title>Genome Sequence Resource for Two Populations of Ditylenchus destructor, the Migratory Endoparasitic Phytonematode.</title>
        <authorList>
            <person name="Zhang H."/>
            <person name="Lin R."/>
            <person name="Xie B."/>
        </authorList>
    </citation>
    <scope>NUCLEOTIDE SEQUENCE</scope>
    <source>
        <strain evidence="6">BazhouSP</strain>
    </source>
</reference>
<feature type="compositionally biased region" description="Polar residues" evidence="4">
    <location>
        <begin position="128"/>
        <end position="151"/>
    </location>
</feature>
<dbReference type="Pfam" id="PF05383">
    <property type="entry name" value="La"/>
    <property type="match status" value="1"/>
</dbReference>
<proteinExistence type="predicted"/>
<feature type="compositionally biased region" description="Basic and acidic residues" evidence="4">
    <location>
        <begin position="1144"/>
        <end position="1176"/>
    </location>
</feature>
<dbReference type="InterPro" id="IPR045180">
    <property type="entry name" value="La_dom_prot"/>
</dbReference>
<feature type="compositionally biased region" description="Low complexity" evidence="4">
    <location>
        <begin position="395"/>
        <end position="406"/>
    </location>
</feature>
<dbReference type="GO" id="GO:0048255">
    <property type="term" value="P:mRNA stabilization"/>
    <property type="evidence" value="ECO:0007669"/>
    <property type="project" value="InterPro"/>
</dbReference>
<gene>
    <name evidence="6" type="ORF">DdX_01472</name>
</gene>
<keyword evidence="1 3" id="KW-0694">RNA-binding</keyword>
<feature type="region of interest" description="Disordered" evidence="4">
    <location>
        <begin position="1"/>
        <end position="256"/>
    </location>
</feature>
<sequence>MAGSKQPLLYAKVVSGVDPSEEENDHNAATVSPSEQNGMLSEESGDNHVALKSKTNKQNKNSFVPAPKRQRSSRMKKPVSESPKEKRSAEDDLPEPKPAVVFSPAPPPTVNAWFKHPRKESIDLSKGFETQPNGTVQSSNSSNTASVTGSSVEKPETIVASGSAESKANAVVNSSPPAQTTDDNNWPSLNSHALLNDDSPDPANCANQKALTNNVPASPKPKNISANPQVDASEYQIEKENEIMSPGRSQKVPKNNWKKFDIEICSSRDYHSKRHSMGAKGRRSMNSRSATDPERNTQPSRPPKPHGKSVEKQTTDEEEGDQDYCYFDNHSNGYYYQQQGSQGWKKSGGSKSNHIQQQKQALISPTQNHTSSNNVVVAPDSSPIDANNSEAVQLNNTTSNNMSSNSPAGVVNHQRPPVPPTNTMRGGHHPGQYVRNHSNSGSGGGYRGPKPQRSYDGHVGQGDQNGPTNQQWASTSAAGPRQNGGLRGPPGNGQRNYKSGGGGGMRNSGADYWHKQSSGGQSGANFSPDNQQHVKKHEDPQPQTSNGPSGGGNSGNGSDRNTKAYYQRNDRWQARNPHAPPPLTLAQRKARGPLPDWDEVAEIGAEESFDYMQLMETQYQNWYTVANMTPFDPSLGMLDPAYVQQLQLQQQRMAAVMYRQPPFVVTTQPPPVSLATAAMPHPAEEHSQQAAVVNQSRPDSAASSSLTSTVPPTPTALLSPNAIATAAHTIPPQHILAAAAQGPPTFVSDATAMAAGAVAVSLPPQMLPTPVATATAAVLAPFPAVFAPAPFVNMDDPKPLKDMVRKQIEYYFSADNLQKDFFLRRKMDAEGFLPLNLIASFPRVRSLTNELAFINICLKDSDKVELSDDGEKVRPRINPEQWPLSSTMPASNEQHSSEADHQSPHDTQSPQLQQHSTQNLASSSSETHQELSLSATGKASVQEDKTNEQAQKKEPLRATAQMVSQNSSDSSIEVQKSEEENTSLDKANVDKVPKTRDESVEVTNATGPESAENAEKEVWQEVKTKRHKRVGRPGNGGHSIAGSDNSGGTGNGGKHAELDFQFDEEIDDSIATPRRDRQNKRGDSTEASHEEMSDANINKLIIVTQTPPSVKRRSLAIRTTDNKVIDQMESGLRRYEEELWAGSKNDDGKTSDSAETTEADKSCQAEETTADSKNKAADNQQANTANSVWMKKAMERAAASAAIPKSPVAKRETSEKLLNRFYPISNRDRMDAKMTKGGRPQSNNSSPLVVMPVGWVLGARSRTTSLAVEEETVSKANAVLPTPHPSVVLFQENGFEQQVYTDWRMRCLQQRAALGYDDPEMNTLYRFWSLFLRDNFNRNMYNEFRKLANEDAVAGYRYGLESLFRFYSYGLEKKFRPHLYNDFQDTVISDAQRGQTFGLEKFLAFLKFCKFSTQLEVHQTLKNELAKYKRNDDFAHNPAAAAKRELERESRKPESVK</sequence>
<name>A0AAD4RB84_9BILA</name>
<dbReference type="Proteomes" id="UP001201812">
    <property type="component" value="Unassembled WGS sequence"/>
</dbReference>
<feature type="compositionally biased region" description="Polar residues" evidence="4">
    <location>
        <begin position="384"/>
        <end position="394"/>
    </location>
</feature>
<feature type="compositionally biased region" description="Basic and acidic residues" evidence="4">
    <location>
        <begin position="941"/>
        <end position="956"/>
    </location>
</feature>
<feature type="region of interest" description="Disordered" evidence="4">
    <location>
        <begin position="679"/>
        <end position="714"/>
    </location>
</feature>
<dbReference type="Pfam" id="PF21071">
    <property type="entry name" value="LARP1_HEAT"/>
    <property type="match status" value="1"/>
</dbReference>
<feature type="compositionally biased region" description="Basic residues" evidence="4">
    <location>
        <begin position="271"/>
        <end position="285"/>
    </location>
</feature>
<evidence type="ECO:0000313" key="6">
    <source>
        <dbReference type="EMBL" id="KAI1729243.1"/>
    </source>
</evidence>
<feature type="compositionally biased region" description="Gly residues" evidence="4">
    <location>
        <begin position="1033"/>
        <end position="1053"/>
    </location>
</feature>
<feature type="region of interest" description="Disordered" evidence="4">
    <location>
        <begin position="1142"/>
        <end position="1182"/>
    </location>
</feature>
<feature type="compositionally biased region" description="Polar residues" evidence="4">
    <location>
        <begin position="462"/>
        <end position="477"/>
    </location>
</feature>
<feature type="compositionally biased region" description="Polar residues" evidence="4">
    <location>
        <begin position="205"/>
        <end position="216"/>
    </location>
</feature>
<evidence type="ECO:0000256" key="1">
    <source>
        <dbReference type="ARBA" id="ARBA00022884"/>
    </source>
</evidence>
<dbReference type="GO" id="GO:0000339">
    <property type="term" value="F:RNA cap binding"/>
    <property type="evidence" value="ECO:0007669"/>
    <property type="project" value="InterPro"/>
</dbReference>
<feature type="compositionally biased region" description="Polar residues" evidence="4">
    <location>
        <begin position="163"/>
        <end position="193"/>
    </location>
</feature>
<dbReference type="PROSITE" id="PS50961">
    <property type="entry name" value="HTH_LA"/>
    <property type="match status" value="1"/>
</dbReference>
<feature type="compositionally biased region" description="Basic and acidic residues" evidence="4">
    <location>
        <begin position="895"/>
        <end position="904"/>
    </location>
</feature>
<comment type="caution">
    <text evidence="6">The sequence shown here is derived from an EMBL/GenBank/DDBJ whole genome shotgun (WGS) entry which is preliminary data.</text>
</comment>
<feature type="domain" description="HTH La-type RNA-binding" evidence="5">
    <location>
        <begin position="794"/>
        <end position="886"/>
    </location>
</feature>
<accession>A0AAD4RB84</accession>
<feature type="compositionally biased region" description="Polar residues" evidence="4">
    <location>
        <begin position="905"/>
        <end position="939"/>
    </location>
</feature>
<dbReference type="GO" id="GO:0008187">
    <property type="term" value="F:poly-pyrimidine tract binding"/>
    <property type="evidence" value="ECO:0007669"/>
    <property type="project" value="UniProtKB-ARBA"/>
</dbReference>
<dbReference type="InterPro" id="IPR036390">
    <property type="entry name" value="WH_DNA-bd_sf"/>
</dbReference>
<evidence type="ECO:0000256" key="3">
    <source>
        <dbReference type="PROSITE-ProRule" id="PRU00332"/>
    </source>
</evidence>
<feature type="compositionally biased region" description="Polar residues" evidence="4">
    <location>
        <begin position="883"/>
        <end position="894"/>
    </location>
</feature>
<dbReference type="PANTHER" id="PTHR22792">
    <property type="entry name" value="LUPUS LA PROTEIN-RELATED"/>
    <property type="match status" value="1"/>
</dbReference>
<evidence type="ECO:0000259" key="5">
    <source>
        <dbReference type="PROSITE" id="PS50961"/>
    </source>
</evidence>
<dbReference type="PANTHER" id="PTHR22792:SF132">
    <property type="entry name" value="LA-RELATED PROTEIN 1"/>
    <property type="match status" value="1"/>
</dbReference>
<evidence type="ECO:0000256" key="2">
    <source>
        <dbReference type="ARBA" id="ARBA00072183"/>
    </source>
</evidence>
<dbReference type="SUPFAM" id="SSF46785">
    <property type="entry name" value="Winged helix' DNA-binding domain"/>
    <property type="match status" value="1"/>
</dbReference>
<feature type="compositionally biased region" description="Basic and acidic residues" evidence="4">
    <location>
        <begin position="865"/>
        <end position="874"/>
    </location>
</feature>
<feature type="compositionally biased region" description="Polar residues" evidence="4">
    <location>
        <begin position="961"/>
        <end position="974"/>
    </location>
</feature>
<dbReference type="GO" id="GO:0010494">
    <property type="term" value="C:cytoplasmic stress granule"/>
    <property type="evidence" value="ECO:0007669"/>
    <property type="project" value="TreeGrafter"/>
</dbReference>
<feature type="compositionally biased region" description="Polar residues" evidence="4">
    <location>
        <begin position="27"/>
        <end position="39"/>
    </location>
</feature>
<dbReference type="SMART" id="SM00715">
    <property type="entry name" value="LA"/>
    <property type="match status" value="1"/>
</dbReference>
<dbReference type="FunFam" id="1.10.10.10:FF:000131">
    <property type="entry name" value="la-related protein 1B isoform X2"/>
    <property type="match status" value="1"/>
</dbReference>
<feature type="compositionally biased region" description="Polar residues" evidence="4">
    <location>
        <begin position="688"/>
        <end position="698"/>
    </location>
</feature>
<feature type="compositionally biased region" description="Basic residues" evidence="4">
    <location>
        <begin position="68"/>
        <end position="77"/>
    </location>
</feature>
<feature type="compositionally biased region" description="Basic and acidic residues" evidence="4">
    <location>
        <begin position="1013"/>
        <end position="1023"/>
    </location>
</feature>
<dbReference type="InterPro" id="IPR006630">
    <property type="entry name" value="La_HTH"/>
</dbReference>
<dbReference type="InterPro" id="IPR036388">
    <property type="entry name" value="WH-like_DNA-bd_sf"/>
</dbReference>
<dbReference type="SMART" id="SM00684">
    <property type="entry name" value="DM15"/>
    <property type="match status" value="3"/>
</dbReference>
<feature type="region of interest" description="Disordered" evidence="4">
    <location>
        <begin position="270"/>
        <end position="562"/>
    </location>
</feature>
<dbReference type="GO" id="GO:0005829">
    <property type="term" value="C:cytosol"/>
    <property type="evidence" value="ECO:0007669"/>
    <property type="project" value="TreeGrafter"/>
</dbReference>
<evidence type="ECO:0000313" key="7">
    <source>
        <dbReference type="Proteomes" id="UP001201812"/>
    </source>
</evidence>